<reference evidence="1 2" key="1">
    <citation type="journal article" date="2018" name="Elife">
        <title>Discovery and characterization of a prevalent human gut bacterial enzyme sufficient for the inactivation of a family of plant toxins.</title>
        <authorList>
            <person name="Koppel N."/>
            <person name="Bisanz J.E."/>
            <person name="Pandelia M.E."/>
            <person name="Turnbaugh P.J."/>
            <person name="Balskus E.P."/>
        </authorList>
    </citation>
    <scope>NUCLEOTIDE SEQUENCE [LARGE SCALE GENOMIC DNA]</scope>
    <source>
        <strain evidence="1 2">W1 BHI 6</strain>
    </source>
</reference>
<proteinExistence type="predicted"/>
<sequence length="78" mass="8624">MLSSRLSVGEPSASFEVDVEHALTQKRAAMSKSATKTDAITVSLLEGFWRAMALDAADDVFDEGLFASTWTVLPRFRW</sequence>
<organism evidence="1 2">
    <name type="scientific">Eggerthella lenta</name>
    <name type="common">Eubacterium lentum</name>
    <dbReference type="NCBI Taxonomy" id="84112"/>
    <lineage>
        <taxon>Bacteria</taxon>
        <taxon>Bacillati</taxon>
        <taxon>Actinomycetota</taxon>
        <taxon>Coriobacteriia</taxon>
        <taxon>Eggerthellales</taxon>
        <taxon>Eggerthellaceae</taxon>
        <taxon>Eggerthella</taxon>
    </lineage>
</organism>
<gene>
    <name evidence="1" type="ORF">C1875_00680</name>
</gene>
<name>A0A369MPF5_EGGLN</name>
<dbReference type="EMBL" id="PPTU01000001">
    <property type="protein sequence ID" value="RDB73399.1"/>
    <property type="molecule type" value="Genomic_DNA"/>
</dbReference>
<accession>A0A369MPF5</accession>
<evidence type="ECO:0000313" key="2">
    <source>
        <dbReference type="Proteomes" id="UP000253970"/>
    </source>
</evidence>
<comment type="caution">
    <text evidence="1">The sequence shown here is derived from an EMBL/GenBank/DDBJ whole genome shotgun (WGS) entry which is preliminary data.</text>
</comment>
<dbReference type="AlphaFoldDB" id="A0A369MPF5"/>
<dbReference type="Proteomes" id="UP000253970">
    <property type="component" value="Unassembled WGS sequence"/>
</dbReference>
<protein>
    <submittedName>
        <fullName evidence="1">Uncharacterized protein</fullName>
    </submittedName>
</protein>
<evidence type="ECO:0000313" key="1">
    <source>
        <dbReference type="EMBL" id="RDB73399.1"/>
    </source>
</evidence>